<accession>A0A6A5ZWD4</accession>
<reference evidence="1" key="1">
    <citation type="journal article" date="2020" name="Stud. Mycol.">
        <title>101 Dothideomycetes genomes: a test case for predicting lifestyles and emergence of pathogens.</title>
        <authorList>
            <person name="Haridas S."/>
            <person name="Albert R."/>
            <person name="Binder M."/>
            <person name="Bloem J."/>
            <person name="Labutti K."/>
            <person name="Salamov A."/>
            <person name="Andreopoulos B."/>
            <person name="Baker S."/>
            <person name="Barry K."/>
            <person name="Bills G."/>
            <person name="Bluhm B."/>
            <person name="Cannon C."/>
            <person name="Castanera R."/>
            <person name="Culley D."/>
            <person name="Daum C."/>
            <person name="Ezra D."/>
            <person name="Gonzalez J."/>
            <person name="Henrissat B."/>
            <person name="Kuo A."/>
            <person name="Liang C."/>
            <person name="Lipzen A."/>
            <person name="Lutzoni F."/>
            <person name="Magnuson J."/>
            <person name="Mondo S."/>
            <person name="Nolan M."/>
            <person name="Ohm R."/>
            <person name="Pangilinan J."/>
            <person name="Park H.-J."/>
            <person name="Ramirez L."/>
            <person name="Alfaro M."/>
            <person name="Sun H."/>
            <person name="Tritt A."/>
            <person name="Yoshinaga Y."/>
            <person name="Zwiers L.-H."/>
            <person name="Turgeon B."/>
            <person name="Goodwin S."/>
            <person name="Spatafora J."/>
            <person name="Crous P."/>
            <person name="Grigoriev I."/>
        </authorList>
    </citation>
    <scope>NUCLEOTIDE SEQUENCE</scope>
    <source>
        <strain evidence="1">CBS 119687</strain>
    </source>
</reference>
<dbReference type="RefSeq" id="XP_033518000.1">
    <property type="nucleotide sequence ID" value="XM_033671041.1"/>
</dbReference>
<organism evidence="1 2">
    <name type="scientific">Dothidotthia symphoricarpi CBS 119687</name>
    <dbReference type="NCBI Taxonomy" id="1392245"/>
    <lineage>
        <taxon>Eukaryota</taxon>
        <taxon>Fungi</taxon>
        <taxon>Dikarya</taxon>
        <taxon>Ascomycota</taxon>
        <taxon>Pezizomycotina</taxon>
        <taxon>Dothideomycetes</taxon>
        <taxon>Pleosporomycetidae</taxon>
        <taxon>Pleosporales</taxon>
        <taxon>Dothidotthiaceae</taxon>
        <taxon>Dothidotthia</taxon>
    </lineage>
</organism>
<protein>
    <submittedName>
        <fullName evidence="1">Uncharacterized protein</fullName>
    </submittedName>
</protein>
<dbReference type="EMBL" id="ML977524">
    <property type="protein sequence ID" value="KAF2123606.1"/>
    <property type="molecule type" value="Genomic_DNA"/>
</dbReference>
<gene>
    <name evidence="1" type="ORF">P153DRAFT_391333</name>
</gene>
<name>A0A6A5ZWD4_9PLEO</name>
<dbReference type="AlphaFoldDB" id="A0A6A5ZWD4"/>
<keyword evidence="2" id="KW-1185">Reference proteome</keyword>
<dbReference type="Proteomes" id="UP000799771">
    <property type="component" value="Unassembled WGS sequence"/>
</dbReference>
<evidence type="ECO:0000313" key="2">
    <source>
        <dbReference type="Proteomes" id="UP000799771"/>
    </source>
</evidence>
<evidence type="ECO:0000313" key="1">
    <source>
        <dbReference type="EMBL" id="KAF2123606.1"/>
    </source>
</evidence>
<dbReference type="GeneID" id="54411473"/>
<sequence>MQRPLRPTGKERRYAAKDRPLVAPSLGASLQCHVRAAHPSTPERPHLDTITRARNYARCRNPPCTQRCLSYVTASRARKSDARICAYGRDGMALGSSSRNHITSHWLHRERKAGGQPWAQLSRVPAILGLAQIVFVARAEIRTRKARYQSSRLLLPLGFTECDSPIPHA</sequence>
<proteinExistence type="predicted"/>